<dbReference type="PANTHER" id="PTHR38444:SF1">
    <property type="entry name" value="ENTEROBACTIN BIOSYNTHESIS PROTEIN YBDZ"/>
    <property type="match status" value="1"/>
</dbReference>
<name>A0ABN0XJW6_9ACTN</name>
<gene>
    <name evidence="2" type="primary">mbtH</name>
    <name evidence="2" type="ORF">GCM10010319_49940</name>
</gene>
<organism evidence="2 3">
    <name type="scientific">Streptomyces blastmyceticus</name>
    <dbReference type="NCBI Taxonomy" id="68180"/>
    <lineage>
        <taxon>Bacteria</taxon>
        <taxon>Bacillati</taxon>
        <taxon>Actinomycetota</taxon>
        <taxon>Actinomycetes</taxon>
        <taxon>Kitasatosporales</taxon>
        <taxon>Streptomycetaceae</taxon>
        <taxon>Streptomyces</taxon>
    </lineage>
</organism>
<dbReference type="Proteomes" id="UP001500063">
    <property type="component" value="Unassembled WGS sequence"/>
</dbReference>
<evidence type="ECO:0000313" key="3">
    <source>
        <dbReference type="Proteomes" id="UP001500063"/>
    </source>
</evidence>
<protein>
    <submittedName>
        <fullName evidence="2">Mycobactin NRPS accessory protein MbtH</fullName>
    </submittedName>
</protein>
<dbReference type="PANTHER" id="PTHR38444">
    <property type="entry name" value="ENTEROBACTIN BIOSYNTHESIS PROTEIN YBDZ"/>
    <property type="match status" value="1"/>
</dbReference>
<dbReference type="EMBL" id="BAAABW010000026">
    <property type="protein sequence ID" value="GAA0366038.1"/>
    <property type="molecule type" value="Genomic_DNA"/>
</dbReference>
<dbReference type="InterPro" id="IPR038020">
    <property type="entry name" value="MbtH-like_sf"/>
</dbReference>
<proteinExistence type="predicted"/>
<reference evidence="2 3" key="1">
    <citation type="journal article" date="2019" name="Int. J. Syst. Evol. Microbiol.">
        <title>The Global Catalogue of Microorganisms (GCM) 10K type strain sequencing project: providing services to taxonomists for standard genome sequencing and annotation.</title>
        <authorList>
            <consortium name="The Broad Institute Genomics Platform"/>
            <consortium name="The Broad Institute Genome Sequencing Center for Infectious Disease"/>
            <person name="Wu L."/>
            <person name="Ma J."/>
        </authorList>
    </citation>
    <scope>NUCLEOTIDE SEQUENCE [LARGE SCALE GENOMIC DNA]</scope>
    <source>
        <strain evidence="2 3">JCM 4565</strain>
    </source>
</reference>
<accession>A0ABN0XJW6</accession>
<evidence type="ECO:0000313" key="2">
    <source>
        <dbReference type="EMBL" id="GAA0366038.1"/>
    </source>
</evidence>
<dbReference type="InterPro" id="IPR037407">
    <property type="entry name" value="MLP_fam"/>
</dbReference>
<keyword evidence="3" id="KW-1185">Reference proteome</keyword>
<comment type="caution">
    <text evidence="2">The sequence shown here is derived from an EMBL/GenBank/DDBJ whole genome shotgun (WGS) entry which is preliminary data.</text>
</comment>
<dbReference type="Pfam" id="PF03621">
    <property type="entry name" value="MbtH"/>
    <property type="match status" value="1"/>
</dbReference>
<dbReference type="InterPro" id="IPR005153">
    <property type="entry name" value="MbtH-like_dom"/>
</dbReference>
<dbReference type="Gene3D" id="3.90.820.10">
    <property type="entry name" value="Structural Genomics, Unknown Function 30-nov-00 1gh9 Mol_id"/>
    <property type="match status" value="1"/>
</dbReference>
<dbReference type="SMART" id="SM00923">
    <property type="entry name" value="MbtH"/>
    <property type="match status" value="1"/>
</dbReference>
<dbReference type="SUPFAM" id="SSF160582">
    <property type="entry name" value="MbtH-like"/>
    <property type="match status" value="1"/>
</dbReference>
<dbReference type="RefSeq" id="WP_344121084.1">
    <property type="nucleotide sequence ID" value="NZ_BAAABW010000026.1"/>
</dbReference>
<feature type="domain" description="MbtH-like" evidence="1">
    <location>
        <begin position="7"/>
        <end position="56"/>
    </location>
</feature>
<evidence type="ECO:0000259" key="1">
    <source>
        <dbReference type="SMART" id="SM00923"/>
    </source>
</evidence>
<sequence length="66" mass="7210">MSDAPTNPFDGDGEFHALVNDEGRHSLWPGFAAVPDGWTVVHGPCERQAALDWIAEHWTDLAPAAR</sequence>